<dbReference type="InterPro" id="IPR036388">
    <property type="entry name" value="WH-like_DNA-bd_sf"/>
</dbReference>
<sequence length="237" mass="28167">MNTETIYNPYVSVDCVVFGFDGEKLKVLLIERNIKESNEWYNDKKLPGSIILKDEDLDDAAIRILNELTGLKNIYLSQFHSFGSPERTKNPRDILWLENTMKLKIERIVTVGYVALIKINRKIQVLSDNTEANWYDLKEVKKMRLAFDHEEIIWKGLEHIRYKLDREPSLFFELLPRKFTISQLRTLHDTVHQVRSDIRNFQKKVAQMPFVVALDEVEKNVPHRAARLYKFDRKKMW</sequence>
<name>A0A645BM87_9ZZZZ</name>
<dbReference type="SUPFAM" id="SSF46785">
    <property type="entry name" value="Winged helix' DNA-binding domain"/>
    <property type="match status" value="1"/>
</dbReference>
<gene>
    <name evidence="2" type="ORF">SDC9_113383</name>
</gene>
<proteinExistence type="predicted"/>
<accession>A0A645BM87</accession>
<comment type="caution">
    <text evidence="2">The sequence shown here is derived from an EMBL/GenBank/DDBJ whole genome shotgun (WGS) entry which is preliminary data.</text>
</comment>
<protein>
    <recommendedName>
        <fullName evidence="1">Nudix hydrolase domain-containing protein</fullName>
    </recommendedName>
</protein>
<dbReference type="CDD" id="cd18873">
    <property type="entry name" value="NUDIX_NadM_like"/>
    <property type="match status" value="1"/>
</dbReference>
<feature type="domain" description="Nudix hydrolase" evidence="1">
    <location>
        <begin position="8"/>
        <end position="157"/>
    </location>
</feature>
<reference evidence="2" key="1">
    <citation type="submission" date="2019-08" db="EMBL/GenBank/DDBJ databases">
        <authorList>
            <person name="Kucharzyk K."/>
            <person name="Murdoch R.W."/>
            <person name="Higgins S."/>
            <person name="Loffler F."/>
        </authorList>
    </citation>
    <scope>NUCLEOTIDE SEQUENCE</scope>
</reference>
<dbReference type="InterPro" id="IPR054105">
    <property type="entry name" value="WHD_NrtR"/>
</dbReference>
<evidence type="ECO:0000313" key="2">
    <source>
        <dbReference type="EMBL" id="MPM66476.1"/>
    </source>
</evidence>
<dbReference type="Gene3D" id="3.90.79.10">
    <property type="entry name" value="Nucleoside Triphosphate Pyrophosphohydrolase"/>
    <property type="match status" value="1"/>
</dbReference>
<dbReference type="PROSITE" id="PS51462">
    <property type="entry name" value="NUDIX"/>
    <property type="match status" value="1"/>
</dbReference>
<dbReference type="PANTHER" id="PTHR43736">
    <property type="entry name" value="ADP-RIBOSE PYROPHOSPHATASE"/>
    <property type="match status" value="1"/>
</dbReference>
<dbReference type="Gene3D" id="1.10.10.10">
    <property type="entry name" value="Winged helix-like DNA-binding domain superfamily/Winged helix DNA-binding domain"/>
    <property type="match status" value="1"/>
</dbReference>
<organism evidence="2">
    <name type="scientific">bioreactor metagenome</name>
    <dbReference type="NCBI Taxonomy" id="1076179"/>
    <lineage>
        <taxon>unclassified sequences</taxon>
        <taxon>metagenomes</taxon>
        <taxon>ecological metagenomes</taxon>
    </lineage>
</organism>
<dbReference type="AlphaFoldDB" id="A0A645BM87"/>
<evidence type="ECO:0000259" key="1">
    <source>
        <dbReference type="PROSITE" id="PS51462"/>
    </source>
</evidence>
<dbReference type="Pfam" id="PF00293">
    <property type="entry name" value="NUDIX"/>
    <property type="match status" value="1"/>
</dbReference>
<dbReference type="InterPro" id="IPR036390">
    <property type="entry name" value="WH_DNA-bd_sf"/>
</dbReference>
<dbReference type="SUPFAM" id="SSF55811">
    <property type="entry name" value="Nudix"/>
    <property type="match status" value="1"/>
</dbReference>
<dbReference type="EMBL" id="VSSQ01021107">
    <property type="protein sequence ID" value="MPM66476.1"/>
    <property type="molecule type" value="Genomic_DNA"/>
</dbReference>
<dbReference type="InterPro" id="IPR000086">
    <property type="entry name" value="NUDIX_hydrolase_dom"/>
</dbReference>
<dbReference type="InterPro" id="IPR015797">
    <property type="entry name" value="NUDIX_hydrolase-like_dom_sf"/>
</dbReference>
<dbReference type="PANTHER" id="PTHR43736:SF4">
    <property type="entry name" value="SLR1690 PROTEIN"/>
    <property type="match status" value="1"/>
</dbReference>
<dbReference type="Pfam" id="PF21906">
    <property type="entry name" value="WHD_NrtR"/>
    <property type="match status" value="1"/>
</dbReference>